<dbReference type="CDD" id="cd02801">
    <property type="entry name" value="DUS_like_FMN"/>
    <property type="match status" value="1"/>
</dbReference>
<dbReference type="InterPro" id="IPR001269">
    <property type="entry name" value="DUS_fam"/>
</dbReference>
<evidence type="ECO:0000256" key="10">
    <source>
        <dbReference type="ARBA" id="ARBA00048205"/>
    </source>
</evidence>
<dbReference type="InterPro" id="IPR013785">
    <property type="entry name" value="Aldolase_TIM"/>
</dbReference>
<dbReference type="PROSITE" id="PS01136">
    <property type="entry name" value="UPF0034"/>
    <property type="match status" value="1"/>
</dbReference>
<dbReference type="GO" id="GO:0016491">
    <property type="term" value="F:oxidoreductase activity"/>
    <property type="evidence" value="ECO:0007669"/>
    <property type="project" value="UniProtKB-KW"/>
</dbReference>
<comment type="catalytic activity">
    <reaction evidence="11">
        <text>a 5,6-dihydrouridine in tRNA + NAD(+) = a uridine in tRNA + NADH + H(+)</text>
        <dbReference type="Rhea" id="RHEA:54452"/>
        <dbReference type="Rhea" id="RHEA-COMP:13339"/>
        <dbReference type="Rhea" id="RHEA-COMP:13887"/>
        <dbReference type="ChEBI" id="CHEBI:15378"/>
        <dbReference type="ChEBI" id="CHEBI:57540"/>
        <dbReference type="ChEBI" id="CHEBI:57945"/>
        <dbReference type="ChEBI" id="CHEBI:65315"/>
        <dbReference type="ChEBI" id="CHEBI:74443"/>
    </reaction>
</comment>
<dbReference type="SUPFAM" id="SSF51395">
    <property type="entry name" value="FMN-linked oxidoreductases"/>
    <property type="match status" value="1"/>
</dbReference>
<dbReference type="InterPro" id="IPR024036">
    <property type="entry name" value="tRNA-dHydroUridine_Synthase_C"/>
</dbReference>
<evidence type="ECO:0000256" key="4">
    <source>
        <dbReference type="ARBA" id="ARBA00022630"/>
    </source>
</evidence>
<evidence type="ECO:0000259" key="13">
    <source>
        <dbReference type="Pfam" id="PF01207"/>
    </source>
</evidence>
<evidence type="ECO:0000256" key="3">
    <source>
        <dbReference type="ARBA" id="ARBA00022555"/>
    </source>
</evidence>
<evidence type="ECO:0000256" key="5">
    <source>
        <dbReference type="ARBA" id="ARBA00022643"/>
    </source>
</evidence>
<dbReference type="Proteomes" id="UP001628193">
    <property type="component" value="Unassembled WGS sequence"/>
</dbReference>
<proteinExistence type="inferred from homology"/>
<evidence type="ECO:0000256" key="12">
    <source>
        <dbReference type="PIRNR" id="PIRNR006621"/>
    </source>
</evidence>
<name>A0ABQ0C6Q3_9PROT</name>
<keyword evidence="5 12" id="KW-0288">FMN</keyword>
<evidence type="ECO:0000256" key="6">
    <source>
        <dbReference type="ARBA" id="ARBA00022694"/>
    </source>
</evidence>
<organism evidence="14 15">
    <name type="scientific">Candidatus Magnetaquiglobus chichijimensis</name>
    <dbReference type="NCBI Taxonomy" id="3141448"/>
    <lineage>
        <taxon>Bacteria</taxon>
        <taxon>Pseudomonadati</taxon>
        <taxon>Pseudomonadota</taxon>
        <taxon>Magnetococcia</taxon>
        <taxon>Magnetococcales</taxon>
        <taxon>Candidatus Magnetaquicoccaceae</taxon>
        <taxon>Candidatus Magnetaquiglobus</taxon>
    </lineage>
</organism>
<comment type="catalytic activity">
    <reaction evidence="10">
        <text>a 5,6-dihydrouridine in tRNA + NADP(+) = a uridine in tRNA + NADPH + H(+)</text>
        <dbReference type="Rhea" id="RHEA:23624"/>
        <dbReference type="Rhea" id="RHEA-COMP:13339"/>
        <dbReference type="Rhea" id="RHEA-COMP:13887"/>
        <dbReference type="ChEBI" id="CHEBI:15378"/>
        <dbReference type="ChEBI" id="CHEBI:57783"/>
        <dbReference type="ChEBI" id="CHEBI:58349"/>
        <dbReference type="ChEBI" id="CHEBI:65315"/>
        <dbReference type="ChEBI" id="CHEBI:74443"/>
    </reaction>
</comment>
<keyword evidence="4 12" id="KW-0285">Flavoprotein</keyword>
<evidence type="ECO:0000256" key="1">
    <source>
        <dbReference type="ARBA" id="ARBA00001917"/>
    </source>
</evidence>
<comment type="cofactor">
    <cofactor evidence="1 12">
        <name>FMN</name>
        <dbReference type="ChEBI" id="CHEBI:58210"/>
    </cofactor>
</comment>
<evidence type="ECO:0000313" key="14">
    <source>
        <dbReference type="EMBL" id="GAB0056568.1"/>
    </source>
</evidence>
<gene>
    <name evidence="14" type="primary">dusB</name>
    <name evidence="14" type="ORF">SIID45300_00876</name>
</gene>
<dbReference type="PANTHER" id="PTHR45846:SF1">
    <property type="entry name" value="TRNA-DIHYDROURIDINE(47) SYNTHASE [NAD(P)(+)]-LIKE"/>
    <property type="match status" value="1"/>
</dbReference>
<dbReference type="InterPro" id="IPR004652">
    <property type="entry name" value="DusB-like"/>
</dbReference>
<evidence type="ECO:0000256" key="8">
    <source>
        <dbReference type="ARBA" id="ARBA00022884"/>
    </source>
</evidence>
<dbReference type="InterPro" id="IPR035587">
    <property type="entry name" value="DUS-like_FMN-bd"/>
</dbReference>
<sequence length="334" mass="35795">MTLSDPVERLFAPRTNGTPPLLLAPMAGVTDAPFRALATRYGADLTVSEMIASQAMIRGIAKCLRMSQGATPDATLAVQIAGADPVAMAEAARMQEDLGAEIIDINMGCPVKKIVGTGAGAALLRDERLAARIMEAVVTAVKVPVTVKIRLGWDDNSRNGQTMARIAQESGMRMLTVHGRTRAQMYSGMADWEAIGAIKTTVSIPVVGNGDVTSPELALKWWKNTGVDGIMIGRAALGRPWLFEQVARYLACGAPGAPPSLTERGAVIIDHFHAMIAHHGPRSGHLLARKHLGWFTRGYPDGAAFRDRINHAPHPEAVLTMLREFLDQAAERAA</sequence>
<evidence type="ECO:0000313" key="15">
    <source>
        <dbReference type="Proteomes" id="UP001628193"/>
    </source>
</evidence>
<comment type="caution">
    <text evidence="14">The sequence shown here is derived from an EMBL/GenBank/DDBJ whole genome shotgun (WGS) entry which is preliminary data.</text>
</comment>
<evidence type="ECO:0000256" key="9">
    <source>
        <dbReference type="ARBA" id="ARBA00023002"/>
    </source>
</evidence>
<dbReference type="PANTHER" id="PTHR45846">
    <property type="entry name" value="TRNA-DIHYDROURIDINE(47) SYNTHASE [NAD(P)(+)]-LIKE"/>
    <property type="match status" value="1"/>
</dbReference>
<accession>A0ABQ0C6Q3</accession>
<dbReference type="InterPro" id="IPR018517">
    <property type="entry name" value="tRNA_hU_synthase_CS"/>
</dbReference>
<dbReference type="PIRSF" id="PIRSF006621">
    <property type="entry name" value="Dus"/>
    <property type="match status" value="1"/>
</dbReference>
<keyword evidence="9 12" id="KW-0560">Oxidoreductase</keyword>
<reference evidence="14 15" key="2">
    <citation type="submission" date="2024-09" db="EMBL/GenBank/DDBJ databases">
        <title>Draft genome sequence of Candidatus Magnetaquicoccaceae bacterium FCR-1.</title>
        <authorList>
            <person name="Shimoshige H."/>
            <person name="Shimamura S."/>
            <person name="Taoka A."/>
            <person name="Kobayashi H."/>
            <person name="Maekawa T."/>
        </authorList>
    </citation>
    <scope>NUCLEOTIDE SEQUENCE [LARGE SCALE GENOMIC DNA]</scope>
    <source>
        <strain evidence="14 15">FCR-1</strain>
    </source>
</reference>
<dbReference type="NCBIfam" id="TIGR00737">
    <property type="entry name" value="nifR3_yhdG"/>
    <property type="match status" value="1"/>
</dbReference>
<dbReference type="Gene3D" id="3.20.20.70">
    <property type="entry name" value="Aldolase class I"/>
    <property type="match status" value="1"/>
</dbReference>
<reference evidence="14 15" key="1">
    <citation type="submission" date="2024-05" db="EMBL/GenBank/DDBJ databases">
        <authorList>
            <consortium name="Candidatus Magnetaquicoccaceae bacterium FCR-1 genome sequencing consortium"/>
            <person name="Shimoshige H."/>
            <person name="Shimamura S."/>
            <person name="Taoka A."/>
            <person name="Kobayashi H."/>
            <person name="Maekawa T."/>
        </authorList>
    </citation>
    <scope>NUCLEOTIDE SEQUENCE [LARGE SCALE GENOMIC DNA]</scope>
    <source>
        <strain evidence="14 15">FCR-1</strain>
    </source>
</reference>
<evidence type="ECO:0000256" key="7">
    <source>
        <dbReference type="ARBA" id="ARBA00022857"/>
    </source>
</evidence>
<keyword evidence="7" id="KW-0521">NADP</keyword>
<evidence type="ECO:0000256" key="11">
    <source>
        <dbReference type="ARBA" id="ARBA00048802"/>
    </source>
</evidence>
<feature type="domain" description="DUS-like FMN-binding" evidence="13">
    <location>
        <begin position="22"/>
        <end position="327"/>
    </location>
</feature>
<keyword evidence="15" id="KW-1185">Reference proteome</keyword>
<dbReference type="RefSeq" id="WP_420904293.1">
    <property type="nucleotide sequence ID" value="NZ_BAAFGK010000003.1"/>
</dbReference>
<keyword evidence="3" id="KW-0820">tRNA-binding</keyword>
<evidence type="ECO:0000256" key="2">
    <source>
        <dbReference type="ARBA" id="ARBA00002790"/>
    </source>
</evidence>
<dbReference type="EC" id="1.3.1.-" evidence="12"/>
<dbReference type="EMBL" id="BAAFGK010000003">
    <property type="protein sequence ID" value="GAB0056568.1"/>
    <property type="molecule type" value="Genomic_DNA"/>
</dbReference>
<keyword evidence="6 12" id="KW-0819">tRNA processing</keyword>
<comment type="similarity">
    <text evidence="12">Belongs to the dus family.</text>
</comment>
<dbReference type="Pfam" id="PF01207">
    <property type="entry name" value="Dus"/>
    <property type="match status" value="1"/>
</dbReference>
<comment type="function">
    <text evidence="2 12">Catalyzes the synthesis of 5,6-dihydrouridine (D), a modified base found in the D-loop of most tRNAs, via the reduction of the C5-C6 double bond in target uridines.</text>
</comment>
<dbReference type="Gene3D" id="1.10.1200.80">
    <property type="entry name" value="Putative flavin oxidoreducatase, domain 2"/>
    <property type="match status" value="1"/>
</dbReference>
<protein>
    <recommendedName>
        <fullName evidence="12">tRNA-dihydrouridine synthase</fullName>
        <ecNumber evidence="12">1.3.1.-</ecNumber>
    </recommendedName>
</protein>
<keyword evidence="8" id="KW-0694">RNA-binding</keyword>